<evidence type="ECO:0000256" key="4">
    <source>
        <dbReference type="ARBA" id="ARBA00022692"/>
    </source>
</evidence>
<keyword evidence="6 7" id="KW-0472">Membrane</keyword>
<accession>A0A4U8YHY3</accession>
<organism evidence="9 10">
    <name type="scientific">Desulfoluna butyratoxydans</name>
    <dbReference type="NCBI Taxonomy" id="231438"/>
    <lineage>
        <taxon>Bacteria</taxon>
        <taxon>Pseudomonadati</taxon>
        <taxon>Thermodesulfobacteriota</taxon>
        <taxon>Desulfobacteria</taxon>
        <taxon>Desulfobacterales</taxon>
        <taxon>Desulfolunaceae</taxon>
        <taxon>Desulfoluna</taxon>
    </lineage>
</organism>
<reference evidence="9 10" key="1">
    <citation type="submission" date="2019-03" db="EMBL/GenBank/DDBJ databases">
        <authorList>
            <person name="Nijsse B."/>
        </authorList>
    </citation>
    <scope>NUCLEOTIDE SEQUENCE [LARGE SCALE GENOMIC DNA]</scope>
    <source>
        <strain evidence="9">Desulfoluna butyratoxydans MSL71</strain>
    </source>
</reference>
<proteinExistence type="inferred from homology"/>
<feature type="transmembrane region" description="Helical" evidence="7">
    <location>
        <begin position="195"/>
        <end position="213"/>
    </location>
</feature>
<dbReference type="AlphaFoldDB" id="A0A4U8YHY3"/>
<keyword evidence="4 7" id="KW-0812">Transmembrane</keyword>
<dbReference type="PROSITE" id="PS50928">
    <property type="entry name" value="ABC_TM1"/>
    <property type="match status" value="1"/>
</dbReference>
<comment type="subcellular location">
    <subcellularLocation>
        <location evidence="1 7">Cell membrane</location>
        <topology evidence="1 7">Multi-pass membrane protein</topology>
    </subcellularLocation>
</comment>
<evidence type="ECO:0000256" key="3">
    <source>
        <dbReference type="ARBA" id="ARBA00022475"/>
    </source>
</evidence>
<gene>
    <name evidence="9" type="ORF">MSL71_8090</name>
</gene>
<feature type="domain" description="ABC transmembrane type-1" evidence="8">
    <location>
        <begin position="62"/>
        <end position="244"/>
    </location>
</feature>
<evidence type="ECO:0000256" key="6">
    <source>
        <dbReference type="ARBA" id="ARBA00023136"/>
    </source>
</evidence>
<name>A0A4U8YHY3_9BACT</name>
<feature type="transmembrane region" description="Helical" evidence="7">
    <location>
        <begin position="220"/>
        <end position="239"/>
    </location>
</feature>
<dbReference type="GO" id="GO:0005886">
    <property type="term" value="C:plasma membrane"/>
    <property type="evidence" value="ECO:0007669"/>
    <property type="project" value="UniProtKB-SubCell"/>
</dbReference>
<dbReference type="SUPFAM" id="SSF161098">
    <property type="entry name" value="MetI-like"/>
    <property type="match status" value="1"/>
</dbReference>
<sequence length="262" mass="28274">MAKTIFGKMLPFLIFLMIWQAMALMIQANRHVAFPTPWEVGQTLAALVSGAPLSEAPLVRHIGDSLLRWLAGFGIAAICGTFYGLLAGWSRAFRNATLPILHVLQLIPGLAWIPVAILCFGIGEAATVSMIAITAFTPIALNVLSGVQQLDETYLRAARMMGARRKTLLLRVLLPGALPATISGLRIGLGNGWRVLVAAEMVVGTGTGLGYAIIEARWTLDYASAFSCIGIICLIGLLVERLLFKPLEERTIAKWYLTGDDA</sequence>
<feature type="transmembrane region" description="Helical" evidence="7">
    <location>
        <begin position="98"/>
        <end position="123"/>
    </location>
</feature>
<dbReference type="PANTHER" id="PTHR30151:SF0">
    <property type="entry name" value="ABC TRANSPORTER PERMEASE PROTEIN MJ0413-RELATED"/>
    <property type="match status" value="1"/>
</dbReference>
<dbReference type="Proteomes" id="UP000507962">
    <property type="component" value="Unassembled WGS sequence"/>
</dbReference>
<dbReference type="EMBL" id="CAADHO010000001">
    <property type="protein sequence ID" value="VFQ43181.1"/>
    <property type="molecule type" value="Genomic_DNA"/>
</dbReference>
<feature type="transmembrane region" description="Helical" evidence="7">
    <location>
        <begin position="168"/>
        <end position="189"/>
    </location>
</feature>
<evidence type="ECO:0000259" key="8">
    <source>
        <dbReference type="PROSITE" id="PS50928"/>
    </source>
</evidence>
<keyword evidence="5 7" id="KW-1133">Transmembrane helix</keyword>
<dbReference type="InterPro" id="IPR035906">
    <property type="entry name" value="MetI-like_sf"/>
</dbReference>
<dbReference type="Gene3D" id="1.10.3720.10">
    <property type="entry name" value="MetI-like"/>
    <property type="match status" value="1"/>
</dbReference>
<evidence type="ECO:0000256" key="7">
    <source>
        <dbReference type="RuleBase" id="RU363032"/>
    </source>
</evidence>
<evidence type="ECO:0000256" key="2">
    <source>
        <dbReference type="ARBA" id="ARBA00022448"/>
    </source>
</evidence>
<keyword evidence="3" id="KW-1003">Cell membrane</keyword>
<dbReference type="RefSeq" id="WP_180137361.1">
    <property type="nucleotide sequence ID" value="NZ_CAADHO010000001.1"/>
</dbReference>
<feature type="transmembrane region" description="Helical" evidence="7">
    <location>
        <begin position="66"/>
        <end position="86"/>
    </location>
</feature>
<dbReference type="InterPro" id="IPR000515">
    <property type="entry name" value="MetI-like"/>
</dbReference>
<evidence type="ECO:0000313" key="10">
    <source>
        <dbReference type="Proteomes" id="UP000507962"/>
    </source>
</evidence>
<keyword evidence="10" id="KW-1185">Reference proteome</keyword>
<feature type="transmembrane region" description="Helical" evidence="7">
    <location>
        <begin position="129"/>
        <end position="147"/>
    </location>
</feature>
<evidence type="ECO:0000313" key="9">
    <source>
        <dbReference type="EMBL" id="VFQ43181.1"/>
    </source>
</evidence>
<protein>
    <submittedName>
        <fullName evidence="9">Binding-protein-dependent transport system inner membrane component</fullName>
    </submittedName>
</protein>
<keyword evidence="2 7" id="KW-0813">Transport</keyword>
<evidence type="ECO:0000256" key="5">
    <source>
        <dbReference type="ARBA" id="ARBA00022989"/>
    </source>
</evidence>
<dbReference type="GO" id="GO:0055085">
    <property type="term" value="P:transmembrane transport"/>
    <property type="evidence" value="ECO:0007669"/>
    <property type="project" value="InterPro"/>
</dbReference>
<dbReference type="CDD" id="cd06261">
    <property type="entry name" value="TM_PBP2"/>
    <property type="match status" value="1"/>
</dbReference>
<dbReference type="PANTHER" id="PTHR30151">
    <property type="entry name" value="ALKANE SULFONATE ABC TRANSPORTER-RELATED, MEMBRANE SUBUNIT"/>
    <property type="match status" value="1"/>
</dbReference>
<dbReference type="Pfam" id="PF00528">
    <property type="entry name" value="BPD_transp_1"/>
    <property type="match status" value="1"/>
</dbReference>
<comment type="similarity">
    <text evidence="7">Belongs to the binding-protein-dependent transport system permease family.</text>
</comment>
<evidence type="ECO:0000256" key="1">
    <source>
        <dbReference type="ARBA" id="ARBA00004651"/>
    </source>
</evidence>